<dbReference type="EMBL" id="LT598468">
    <property type="protein sequence ID" value="SCV02952.1"/>
    <property type="molecule type" value="Genomic_DNA"/>
</dbReference>
<evidence type="ECO:0000313" key="2">
    <source>
        <dbReference type="EMBL" id="SCV02952.1"/>
    </source>
</evidence>
<evidence type="ECO:0000256" key="1">
    <source>
        <dbReference type="SAM" id="MobiDB-lite"/>
    </source>
</evidence>
<evidence type="ECO:0000313" key="3">
    <source>
        <dbReference type="Proteomes" id="UP000191024"/>
    </source>
</evidence>
<protein>
    <submittedName>
        <fullName evidence="2">LAMI_0H04302g1_1</fullName>
    </submittedName>
</protein>
<feature type="compositionally biased region" description="Basic residues" evidence="1">
    <location>
        <begin position="80"/>
        <end position="100"/>
    </location>
</feature>
<keyword evidence="3" id="KW-1185">Reference proteome</keyword>
<gene>
    <name evidence="2" type="ORF">LAMI_0H04302G</name>
</gene>
<sequence length="189" mass="20325">MEVNHVVSIRRLSMNIESSASFNSLWNLTRLPVVKAWRLMSLTADLARASTNRSDEQGQSRSRGSASSRRITSSDPEHLKSKRRLPKGRPHGSAERKRRTVSLDGRPHSGIASAEISKGGRASADAHHVRFELPTAQSKSWPLATHRGLEVGSGNGNGNSAAVGYGASTSVTEMGPFVLAIPLTPVHSL</sequence>
<name>A0A1G4KER4_9SACH</name>
<accession>A0A1G4KER4</accession>
<organism evidence="2 3">
    <name type="scientific">Lachancea mirantina</name>
    <dbReference type="NCBI Taxonomy" id="1230905"/>
    <lineage>
        <taxon>Eukaryota</taxon>
        <taxon>Fungi</taxon>
        <taxon>Dikarya</taxon>
        <taxon>Ascomycota</taxon>
        <taxon>Saccharomycotina</taxon>
        <taxon>Saccharomycetes</taxon>
        <taxon>Saccharomycetales</taxon>
        <taxon>Saccharomycetaceae</taxon>
        <taxon>Lachancea</taxon>
    </lineage>
</organism>
<feature type="region of interest" description="Disordered" evidence="1">
    <location>
        <begin position="49"/>
        <end position="122"/>
    </location>
</feature>
<dbReference type="Proteomes" id="UP000191024">
    <property type="component" value="Chromosome H"/>
</dbReference>
<dbReference type="AlphaFoldDB" id="A0A1G4KER4"/>
<reference evidence="3" key="1">
    <citation type="submission" date="2016-03" db="EMBL/GenBank/DDBJ databases">
        <authorList>
            <person name="Devillers H."/>
        </authorList>
    </citation>
    <scope>NUCLEOTIDE SEQUENCE [LARGE SCALE GENOMIC DNA]</scope>
</reference>
<proteinExistence type="predicted"/>
<feature type="compositionally biased region" description="Low complexity" evidence="1">
    <location>
        <begin position="60"/>
        <end position="74"/>
    </location>
</feature>